<dbReference type="CDD" id="cd08956">
    <property type="entry name" value="KR_3_FAS_SDR_x"/>
    <property type="match status" value="2"/>
</dbReference>
<dbReference type="Gene3D" id="3.40.47.10">
    <property type="match status" value="4"/>
</dbReference>
<evidence type="ECO:0000256" key="1">
    <source>
        <dbReference type="ARBA" id="ARBA00001957"/>
    </source>
</evidence>
<dbReference type="Pfam" id="PF00698">
    <property type="entry name" value="Acyl_transf_1"/>
    <property type="match status" value="4"/>
</dbReference>
<dbReference type="SMART" id="SM00823">
    <property type="entry name" value="PKS_PP"/>
    <property type="match status" value="4"/>
</dbReference>
<dbReference type="InterPro" id="IPR020841">
    <property type="entry name" value="PKS_Beta-ketoAc_synthase_dom"/>
</dbReference>
<dbReference type="InterPro" id="IPR020807">
    <property type="entry name" value="PKS_DH"/>
</dbReference>
<dbReference type="InterPro" id="IPR015083">
    <property type="entry name" value="NorB/c/GfsB-D-like_docking"/>
</dbReference>
<dbReference type="InterPro" id="IPR018201">
    <property type="entry name" value="Ketoacyl_synth_AS"/>
</dbReference>
<dbReference type="Pfam" id="PF08659">
    <property type="entry name" value="KR"/>
    <property type="match status" value="3"/>
</dbReference>
<feature type="domain" description="Carrier" evidence="12">
    <location>
        <begin position="2729"/>
        <end position="2804"/>
    </location>
</feature>
<dbReference type="SUPFAM" id="SSF53901">
    <property type="entry name" value="Thiolase-like"/>
    <property type="match status" value="4"/>
</dbReference>
<dbReference type="CDD" id="cd00833">
    <property type="entry name" value="PKS"/>
    <property type="match status" value="4"/>
</dbReference>
<feature type="domain" description="Carrier" evidence="12">
    <location>
        <begin position="5970"/>
        <end position="6045"/>
    </location>
</feature>
<dbReference type="CDD" id="cd08952">
    <property type="entry name" value="KR_1_SDR_x"/>
    <property type="match status" value="1"/>
</dbReference>
<feature type="domain" description="Ketosynthase family 3 (KS3)" evidence="13">
    <location>
        <begin position="4535"/>
        <end position="4961"/>
    </location>
</feature>
<organism evidence="15 16">
    <name type="scientific">Streptomyces coffeae</name>
    <dbReference type="NCBI Taxonomy" id="621382"/>
    <lineage>
        <taxon>Bacteria</taxon>
        <taxon>Bacillati</taxon>
        <taxon>Actinomycetota</taxon>
        <taxon>Actinomycetes</taxon>
        <taxon>Kitasatosporales</taxon>
        <taxon>Streptomycetaceae</taxon>
        <taxon>Streptomyces</taxon>
    </lineage>
</organism>
<dbReference type="InterPro" id="IPR009081">
    <property type="entry name" value="PP-bd_ACP"/>
</dbReference>
<dbReference type="InterPro" id="IPR006162">
    <property type="entry name" value="Ppantetheine_attach_site"/>
</dbReference>
<dbReference type="Proteomes" id="UP000634229">
    <property type="component" value="Unassembled WGS sequence"/>
</dbReference>
<evidence type="ECO:0000256" key="11">
    <source>
        <dbReference type="SAM" id="MobiDB-lite"/>
    </source>
</evidence>
<evidence type="ECO:0000256" key="2">
    <source>
        <dbReference type="ARBA" id="ARBA00004792"/>
    </source>
</evidence>
<dbReference type="PANTHER" id="PTHR43775:SF51">
    <property type="entry name" value="INACTIVE PHENOLPHTHIOCEROL SYNTHESIS POLYKETIDE SYNTHASE TYPE I PKS1-RELATED"/>
    <property type="match status" value="1"/>
</dbReference>
<dbReference type="InterPro" id="IPR036291">
    <property type="entry name" value="NAD(P)-bd_dom_sf"/>
</dbReference>
<dbReference type="InterPro" id="IPR049900">
    <property type="entry name" value="PKS_mFAS_DH"/>
</dbReference>
<evidence type="ECO:0000256" key="10">
    <source>
        <dbReference type="SAM" id="Coils"/>
    </source>
</evidence>
<dbReference type="InterPro" id="IPR001227">
    <property type="entry name" value="Ac_transferase_dom_sf"/>
</dbReference>
<accession>A0ABS1NC21</accession>
<dbReference type="InterPro" id="IPR041618">
    <property type="entry name" value="PKS_DE"/>
</dbReference>
<dbReference type="SMART" id="SM00825">
    <property type="entry name" value="PKS_KS"/>
    <property type="match status" value="4"/>
</dbReference>
<evidence type="ECO:0000256" key="8">
    <source>
        <dbReference type="ARBA" id="ARBA00023315"/>
    </source>
</evidence>
<dbReference type="Gene3D" id="1.10.1200.10">
    <property type="entry name" value="ACP-like"/>
    <property type="match status" value="4"/>
</dbReference>
<dbReference type="PANTHER" id="PTHR43775">
    <property type="entry name" value="FATTY ACID SYNTHASE"/>
    <property type="match status" value="1"/>
</dbReference>
<dbReference type="InterPro" id="IPR014031">
    <property type="entry name" value="Ketoacyl_synth_C"/>
</dbReference>
<dbReference type="InterPro" id="IPR016039">
    <property type="entry name" value="Thiolase-like"/>
</dbReference>
<dbReference type="Gene3D" id="3.10.129.110">
    <property type="entry name" value="Polyketide synthase dehydratase"/>
    <property type="match status" value="2"/>
</dbReference>
<name>A0ABS1NC21_9ACTN</name>
<feature type="domain" description="Ketosynthase family 3 (KS3)" evidence="13">
    <location>
        <begin position="1042"/>
        <end position="1467"/>
    </location>
</feature>
<dbReference type="Pfam" id="PF16197">
    <property type="entry name" value="KAsynt_C_assoc"/>
    <property type="match status" value="4"/>
</dbReference>
<feature type="region of interest" description="Disordered" evidence="11">
    <location>
        <begin position="912"/>
        <end position="934"/>
    </location>
</feature>
<dbReference type="InterPro" id="IPR042104">
    <property type="entry name" value="PKS_dehydratase_sf"/>
</dbReference>
<dbReference type="Pfam" id="PF21089">
    <property type="entry name" value="PKS_DH_N"/>
    <property type="match status" value="2"/>
</dbReference>
<feature type="active site" description="Proton acceptor; for dehydratase activity" evidence="9">
    <location>
        <position position="1978"/>
    </location>
</feature>
<feature type="domain" description="PKS/mFAS DH" evidence="14">
    <location>
        <begin position="1946"/>
        <end position="2232"/>
    </location>
</feature>
<dbReference type="InterPro" id="IPR020806">
    <property type="entry name" value="PKS_PP-bd"/>
</dbReference>
<feature type="active site" description="Proton donor; for dehydratase activity" evidence="9">
    <location>
        <position position="3906"/>
    </location>
</feature>
<keyword evidence="6" id="KW-0045">Antibiotic biosynthesis</keyword>
<dbReference type="PROSITE" id="PS00606">
    <property type="entry name" value="KS3_1"/>
    <property type="match status" value="4"/>
</dbReference>
<reference evidence="15 16" key="1">
    <citation type="submission" date="2021-01" db="EMBL/GenBank/DDBJ databases">
        <title>WGS of actinomycetes isolated from Thailand.</title>
        <authorList>
            <person name="Thawai C."/>
        </authorList>
    </citation>
    <scope>NUCLEOTIDE SEQUENCE [LARGE SCALE GENOMIC DNA]</scope>
    <source>
        <strain evidence="15 16">CA1R205</strain>
    </source>
</reference>
<dbReference type="SUPFAM" id="SSF51735">
    <property type="entry name" value="NAD(P)-binding Rossmann-fold domains"/>
    <property type="match status" value="6"/>
</dbReference>
<dbReference type="Gene3D" id="3.40.50.720">
    <property type="entry name" value="NAD(P)-binding Rossmann-like Domain"/>
    <property type="match status" value="3"/>
</dbReference>
<keyword evidence="4" id="KW-0597">Phosphoprotein</keyword>
<evidence type="ECO:0000256" key="5">
    <source>
        <dbReference type="ARBA" id="ARBA00022679"/>
    </source>
</evidence>
<feature type="region of interest" description="Disordered" evidence="11">
    <location>
        <begin position="3805"/>
        <end position="3840"/>
    </location>
</feature>
<dbReference type="Pfam" id="PF14765">
    <property type="entry name" value="PS-DH"/>
    <property type="match status" value="2"/>
</dbReference>
<dbReference type="SUPFAM" id="SSF52151">
    <property type="entry name" value="FabD/lysophospholipase-like"/>
    <property type="match status" value="4"/>
</dbReference>
<dbReference type="Pfam" id="PF22953">
    <property type="entry name" value="SpnB_Rossmann"/>
    <property type="match status" value="1"/>
</dbReference>
<evidence type="ECO:0000256" key="6">
    <source>
        <dbReference type="ARBA" id="ARBA00023194"/>
    </source>
</evidence>
<dbReference type="NCBIfam" id="NF045894">
    <property type="entry name" value="PKS_plus_SDR"/>
    <property type="match status" value="1"/>
</dbReference>
<feature type="active site" description="Proton acceptor; for dehydratase activity" evidence="9">
    <location>
        <position position="3740"/>
    </location>
</feature>
<feature type="region of interest" description="Disordered" evidence="11">
    <location>
        <begin position="4962"/>
        <end position="4982"/>
    </location>
</feature>
<evidence type="ECO:0000259" key="13">
    <source>
        <dbReference type="PROSITE" id="PS52004"/>
    </source>
</evidence>
<dbReference type="PROSITE" id="PS00012">
    <property type="entry name" value="PHOSPHOPANTETHEINE"/>
    <property type="match status" value="4"/>
</dbReference>
<dbReference type="Gene3D" id="3.30.70.3290">
    <property type="match status" value="4"/>
</dbReference>
<feature type="compositionally biased region" description="Low complexity" evidence="11">
    <location>
        <begin position="924"/>
        <end position="934"/>
    </location>
</feature>
<dbReference type="Pfam" id="PF18369">
    <property type="entry name" value="PKS_DE"/>
    <property type="match status" value="1"/>
</dbReference>
<feature type="domain" description="Ketosynthase family 3 (KS3)" evidence="13">
    <location>
        <begin position="35"/>
        <end position="460"/>
    </location>
</feature>
<keyword evidence="3" id="KW-0596">Phosphopantetheine</keyword>
<gene>
    <name evidence="15" type="ORF">JK363_13290</name>
</gene>
<dbReference type="PROSITE" id="PS52004">
    <property type="entry name" value="KS3_2"/>
    <property type="match status" value="4"/>
</dbReference>
<evidence type="ECO:0000256" key="3">
    <source>
        <dbReference type="ARBA" id="ARBA00022450"/>
    </source>
</evidence>
<feature type="active site" description="Proton donor; for dehydratase activity" evidence="9">
    <location>
        <position position="2149"/>
    </location>
</feature>
<dbReference type="InterPro" id="IPR050091">
    <property type="entry name" value="PKS_NRPS_Biosynth_Enz"/>
</dbReference>
<keyword evidence="7" id="KW-0511">Multifunctional enzyme</keyword>
<dbReference type="InterPro" id="IPR057326">
    <property type="entry name" value="KR_dom"/>
</dbReference>
<dbReference type="SUPFAM" id="SSF47336">
    <property type="entry name" value="ACP-like"/>
    <property type="match status" value="4"/>
</dbReference>
<evidence type="ECO:0000256" key="7">
    <source>
        <dbReference type="ARBA" id="ARBA00023268"/>
    </source>
</evidence>
<dbReference type="Gene3D" id="3.40.366.10">
    <property type="entry name" value="Malonyl-Coenzyme A Acyl Carrier Protein, domain 2"/>
    <property type="match status" value="4"/>
</dbReference>
<evidence type="ECO:0000259" key="12">
    <source>
        <dbReference type="PROSITE" id="PS50075"/>
    </source>
</evidence>
<dbReference type="InterPro" id="IPR036736">
    <property type="entry name" value="ACP-like_sf"/>
</dbReference>
<dbReference type="InterPro" id="IPR049551">
    <property type="entry name" value="PKS_DH_C"/>
</dbReference>
<feature type="domain" description="Ketosynthase family 3 (KS3)" evidence="13">
    <location>
        <begin position="2825"/>
        <end position="3251"/>
    </location>
</feature>
<dbReference type="Pfam" id="PF00550">
    <property type="entry name" value="PP-binding"/>
    <property type="match status" value="4"/>
</dbReference>
<dbReference type="PROSITE" id="PS50075">
    <property type="entry name" value="CARRIER"/>
    <property type="match status" value="4"/>
</dbReference>
<dbReference type="Pfam" id="PF02801">
    <property type="entry name" value="Ketoacyl-synt_C"/>
    <property type="match status" value="4"/>
</dbReference>
<dbReference type="InterPro" id="IPR016036">
    <property type="entry name" value="Malonyl_transacylase_ACP-bd"/>
</dbReference>
<comment type="cofactor">
    <cofactor evidence="1">
        <name>pantetheine 4'-phosphate</name>
        <dbReference type="ChEBI" id="CHEBI:47942"/>
    </cofactor>
</comment>
<proteinExistence type="predicted"/>
<comment type="caution">
    <text evidence="15">The sequence shown here is derived from an EMBL/GenBank/DDBJ whole genome shotgun (WGS) entry which is preliminary data.</text>
</comment>
<feature type="region of interest" description="N-terminal hotdog fold" evidence="9">
    <location>
        <begin position="3708"/>
        <end position="3833"/>
    </location>
</feature>
<feature type="region of interest" description="C-terminal hotdog fold" evidence="9">
    <location>
        <begin position="2088"/>
        <end position="2232"/>
    </location>
</feature>
<evidence type="ECO:0000313" key="15">
    <source>
        <dbReference type="EMBL" id="MBL1097641.1"/>
    </source>
</evidence>
<protein>
    <submittedName>
        <fullName evidence="15">SDR family NAD(P)-dependent oxidoreductase</fullName>
    </submittedName>
</protein>
<dbReference type="InterPro" id="IPR032821">
    <property type="entry name" value="PKS_assoc"/>
</dbReference>
<dbReference type="SMART" id="SM00826">
    <property type="entry name" value="PKS_DH"/>
    <property type="match status" value="2"/>
</dbReference>
<evidence type="ECO:0000313" key="16">
    <source>
        <dbReference type="Proteomes" id="UP000634229"/>
    </source>
</evidence>
<feature type="region of interest" description="N-terminal hotdog fold" evidence="9">
    <location>
        <begin position="1946"/>
        <end position="2073"/>
    </location>
</feature>
<dbReference type="InterPro" id="IPR016035">
    <property type="entry name" value="Acyl_Trfase/lysoPLipase"/>
</dbReference>
<keyword evidence="10" id="KW-0175">Coiled coil</keyword>
<evidence type="ECO:0000256" key="4">
    <source>
        <dbReference type="ARBA" id="ARBA00022553"/>
    </source>
</evidence>
<keyword evidence="8" id="KW-0012">Acyltransferase</keyword>
<dbReference type="RefSeq" id="WP_201875076.1">
    <property type="nucleotide sequence ID" value="NZ_JAERRF010000007.1"/>
</dbReference>
<sequence>MTTPSMNELVDALRNALKENERIRQRLGDVEAQNREPIAIVGMACRYPGDADSPEALWQLVADGTDAVSGFPTDRGWNLDELYDPDPQKVGRTYSRGGGFLRSPDLFDHEFFAIPPREATVMDPHQRLLLETSWEAFERAGISADAVRGSQTGVYVGVSYQDHISLRTVPSTYEGYVLTGNIASVVSGRLSYAFGLQGPAVTVDTACSSSLVALHLAAQALRSQECSLALVGGATIMSGPASLIEFARQRGIAPDGRCKAFSDEADGMGWAEGVGVLVVERLSDAQRNGHQVLALVTGSALNQDGASNGLTAPNGAAQRQVIRAALANAGVASTDIDAVEAHGTGTRLGDPIEARALLDTYGRERTADTPLWTGSLKSNIGHSQAAAGVGGVIKMVMAMRHGELPRTLHAQRPTSHVDWSAGTVRLLTDQRQWPDRGRPRRVAVSSFGISGTNAHVILEQAPDDPVEAASVPTGRARTGPWPFVVTGRGAAALRGQAEELRSFVERHPELEPADVGRSLVTTRAVLADRAVVVAEDRAALLAGLSALAAGTDSPAVHVDRAREGRLAMVFTGQGAQRAGMGRELAARYPVFDAALDEVCGVVDELLGRSLRELMWEGGPLLDRTEFAQPALFCFEVALFRLVQSWGIRPEFVAGHSIGEISAAHVAGVLSLADAGRMVVARGRLMQALPDGGAMVAVNAAPDVVAPLVAAADGVSVAAVNSPDSVVVSGAEEPVAEVVAQLAAAGYRTRRLTTSHAFHSPLIDPVLEDFRAVVAGLTFGAPDIPVVSTLTGALADAATLGEPEYWVRQAREQVRFADGVATLHERGVTRFLELGPDAVLSAMVRECLSTDRRVTAVAASRRDRPEAVALLDAVARLFTGGGEVSWAALFPDESRRVDLPTYAFQRHRHWLPRDGSVAPAPSDPPSAATPEPSTDARVTDVLAVVDQRRVVNDLLRTSVALVLGLDSPADVDLESTFQDLGFSSLAAVELRDRLNAALDLGLAGTVAFDYPTPAALASYLVGLVTDATDEEPGTAVPLAAFADDPIVVVGMACRYPGGVGSPEQLWELVDGGRDAVSGLPTDRGWDLDTLLHPDSMRQGATHVRGGGFLDDVAQFDARFFGISPREAASMDPQQRLLLELTWEALERAGIDPKSVRGSQTGVFAGTSDQDYADLLRGSAELADGYLLTGTSAAVLAGRVSYQFGLEGPALTVDTACSSSLVAMHLAAQALRSGECALALAGGATVMATPVDLQEFDKQGLSADGRCKAFGAGADGTGFAEGAGLLVLERLSDARRNGHSVLAVLRGSAINQDGASNGLTAPNGLAQQRVLRQALANAGVRPDEVDAVDGHGTGTVLGDPIEIKALQVVYGRHRGEGEPLWLGSLKSNIGHSQAAAGVGSVIKMITAIRHGVLPKTLHVDRPSEHVDWESGTVRLLGDARPWPTTGRPRRAAVSSFGASGTNAHVIMEQAPDTEPEVEPADRSHAPQVLPLPLPLLLSGRGEAALRGQAVRLREHLLTLGATGPAELADVAFSLASTRSSLDHRAVVLGADLTELLSGLDDLVAGTTPVTGPVSSGNTDPVFVFPGQGGQYVGMALRLWDSSPVFAASMAECEAALAPYVDWHGHTLRDLLAGADGVDLEHAEQVQPMLFAVMVSLARLWISRGVVPSAIIAHSVGEVAAAHIAGILTLADAARVLTARARVSGQVTGYATLWVGLPVEQVRDQVARLTDVHVSAINGPRSVVVTGPLDRVAALRAEYEAAGVRARPIPMDYPTHSPDMAMVEDELLALLSDIRPATASVPYYSTTFARRVEGDELDGRYWFTNLVQPVRFHDTAAVLLADGYRVLLEVAPHPLLAPAIEETAEERGVEATVLTTLRRGEGDPEMFLRSVAAAWRAGLTVDWSAAFAGTGARRVDLPTYAFQRQRYWPTASASAPGDLAASGLEQVDHPLLGAKMTLAGGAGFLFTSRLSLHAHPWLVDHALFDRPLLPGTAFLELAIRAADEAGLGRLEELTIEAPLILPSRHDVLVQVLVGALDGDGRRTVEVYSQSAEPGEAVGASWTRHAWGSAVPGDSPEPAPWPTDVTWPPTGATELDVAGSYERLSALGYHYGSAFTGLRRAWRMGDQVFAEAELPEGLAADAVRFGLHPALMDTGQHSLALDQLDSRGADPDNPGVRAPFLWSGVRLLASGAAALRLVFSPTGPSSWSVDGFDSAGRPVLRVDSLVAREVSAEQLRDVDTAHRDALFELGWVQCGPAEAGPGASAEGPIGWVVPSDPAQTAPSEDEHTVDVWFHPDLAALGSAVDGGAPLPELVVLRVPGRRAPESTVDSVHTAVNGTLRVLQDWLADARWERSRLVVVTDGGLVGAAVGGLVRSAQSENPERVVLVEQAFADPEPAGARSVEALARAAVESGDPEVSVRDGRLWSPRLNRVAAEALPEPAGPAPDERSSVWGTGTVLLTGASGVLAGLVAEHLVAECGVRRLVLVSRRGPAAPRADELVERLTEAGASVRMVACDLAVRQEVMDLVGSVPPEFPLSAVVHCAGVLDDATVGSLTPDRVDAVLRPKVDGAWHLHEATQDAELSAFVLFSSAASAFGAAGQANYAAANAFCDELAEHRRTLGLPAVSIAWGWWAEASGMGSHLGTQDRARMARTGIRPVDNDFGLTLFDAAARRQGRVIAAPFDLAGLSTAATVPGLLRGLVRRPARRVVEPHLAGGAGPREGLAALEPAERDQVVAELVRTHAAAVLGHSASNAIDDRQPFTALGFDSLTAVELRNRLNTATGLRLPATLIFDYPSPAALIEFVRGEIGGEAAAPARPAVSATAARTGDDPIAIVGMACRFPGGVSSPDGLWDVVAEGRDVIGAFPTDRGWNLAELYHPDPDHPGTTYTREGGFLHDADQFDPEFFGISPREAITIDPQQRLLLETAWESLENAGIDPTSLRGGPTGVFVGLMYHDYGSRLHTKPEELEGYLGNGSAGSIASGRVAYEFGFEGPAVTVDTACSSSLVSMHLAAQALRSGECSLALAGGVTVMATPDLYVEYSRLRANAADGRCRAYGADADGTGWSEGAGLVVLERLSDARRNGHQVLALLAGSALNQDGASNGLTAPNGPSQQRVIRQALASAGLSASDVDVVEGHGTGTRLGDPIEAQALLATYGSEHTEDAPLWLGSIKSNIGHTQAAAGIAGTIKMIMAMRHGIMPKTLFTETPSPQVDWSSGTIALLDRAREWPDRGRPRRVGVSSFGVSGTNAHVILEQPPAEFTAPAPPPAATLPVWPLVLTARGPAALRGQADRLCSSLRDRSDVALADVAYSLVADRAGHDHRAVLLASDRAQALERLAEYAHGGDGAGVVADVARRGPLAMVFTGQGAQHPGMGSELHRQFPVFAAALDQVCDQLDPAVRAAILGDGENRLDATEIAQPALFAVEVALFRLFESWGVRPDFLTGHSVGEIAAAHVAGVLSLPDACRLVSERGRLMARLDPGGVMVSVTAGEQVVAPLVAQYAESVSIAAVNTPGSVVLSGLEPAVTEIVRRLTEDGYRTKQLVVSHAFHSPLMDPMLDEFRALVHGLAFQPPRIPMVGGEEVTDPEYWVRHVRDTVRFADTVSELHGAGVTRFLEIGPDAPLTGAIRECLVEPDVVAVPSLRRHRDEADTVLTALGTLFAAGVEVDWPALFDGTGARHTPLPTYAFQHQRYWLDIPEPPADLAAVGLDPLDHPLLLAGVEFAGGEAVLLTGRLAPQTQPWLGEHVLFEQALLPGTAFVDVALRAAEQVGCTVLDELTIEAPLLIAAAGSVALQILVEAADEGGRRKITISARPDGDADDTPWTRHATGTVSGTGSLPEPDPLTEWPPRGADVVDVDGAYDLFAEAGHDYGPTFQGLVACWRSGAELYTEVALPPSGTDAERFGVHPALLDAGLHGGVLRALTSDTPQGLVPFSWAGARLFASGATALRIRVRPVATDTVALDAFDDTGAPVFSVAALSSRSVSADQLRAAASRDDSLFEISWVECGRVDDIAPRSEATVLDGPLKLAELMSGRDEVAEVPALVAVSVPGEGLAVTADVHAAVNSVLRSVQTWLADPAWESSRLVVVTTDSLTGAAVRGLLRSAQSENPDRIVLVEGGADATTTAALHAAVESGEPEVSVRGGVLRAPRLARLGTTDPVQATSWSAGTVLITGASGALAGHVARYLVTDHHVRHVLLTSRQGDNSPRTVRLAAELAELGAAVRVVACDVADGEQVAALVRSVEPEFPLTAVLHCAGVLDDGVFDSLTTDRVDAVLAPKVDGAWHLHELTRELDLSAFVLFSSSATAFGAPGQANYAAANAFLDALAVERHRQGLPAVSISWGWWGESSGMTENLNETDVARMGRGGMLPMATAQGLELLGKAADLARPNVMAARLDLAAVRSAGTVPALLRGLVRRPARRAATLSVAGREAVRLAGSSVADQVKAIGELVREQVAAVLGHPSGASVDMTRAFHDVGFDSLTAVELRNRLNTATGLRLPATLVFDHPTPEALAAFVRSELVGDEVDTVDVTPAGPVTAIGDDPIVIVGMACRYPGEVNSPDELWRLVAEGRDGITGFPVDRGWDLAGLYDPDPDQVGTTYSQGGGFLNHLAEFDSDFFGISPREAIAIDPQQRLLLETAWESFENAGIVPSVLRGGPVGVFVGANGSDYPALLTRDSGDFGGRVLTGNAASIISGRLSYEFGFEGPSVSIDTACSSSLVAMHLAAQALRSGECSLALAGGVATMATPAMFVEMARQRGLSPDGRCRAFGAGADGTGWAEGVGLLVLERLSEARRNHHRVLAVLAGSAVNQDGASNGLTAPNGPSQQRVIRAALANAGLSASEVDVVEGHGTGTRLGDPIEAQALLATYGRERESGTPLWLGSIKSNIGHSQAAAGAAGTIKMIMAMRHGLLPRTLHAETPSPEVDWSSGGVALLDRARDWPEQGHPRRAGVSAFSLSGTNAHIILEQPPEDFRTPPTAPAPNEGSASRRVQPVVLSARGSAALHAQAARLHAHVTDRPELTPADIARSLVTDRAMHDHRAVVLAADREQLRERLAAFADHTAAPGAEATGVAGSGGLAVVFTGQGSQRGGMGRELHRDFPVFAAAFDAVCAALDPSLRDMIFDEGEARLNTTEFAQPALFAIEVALFRLFESWGIRPDFVTGHSVGEITAAHVSGVLSLTDACALVTARARLMQGLAPGGIMMSVNAGEDVVAPLVAEQGAGVSIAAVNTPESVVISGTELAVSEIGQRLRDAGHRTKQLAVSHAFHSPLMDPMLAEFRAALDGLEFQPPRIPMTSSEVATPEYWVQHVRNAVRFADTVSELRAGGATRFLELGPDATLTGLVRECVTGGDVVAVPSLRRGRPETESVLAGLSTLFATGVEVDWPALFPAAGAGQTPLPTYAFQHTRYWPDTPETPATTTADPDAVDSRFWGLVEQGDLDALSAELDTEERDGLGAVLPALTRWRLGRREKTVVDSWRYRLSWRPVPTRPEGTLTGTWLLVVPAGHRDDAWVAPIEAAMTAAGAEVRGLEVGEHNLDRAALATRLGEPPLAGVVSLLAVEQSRVPGHPGVPVGLAATVSLVQALEDREIDAPLWCLTQGAVNVVPGDDLDHPDQALLWGFGRTLALERPDRWGGLVDLPVTPDDASAAGLIRLLGDGGTGEQAALRDGAVLGGRLVRADPDEPPRRKWRPSGSVLVTGGLTGLGARTARWLAEQGAPHLVLTSRRGREAPGAIELEADLTALGSSVTIAACDVADRGEVKTLLANLPHDLPLTAVFHSAGVANDGVITELTLDRLNNVLRPKVEGAWNLHELTQDLDLSAFVLFSSAAGLIGSPGQSHYAAGNAFLNALAHHRRARGLPATTIGWGLLAGGGMADDTGATDRASRRGLHPMDPGQSLAGLRRALDHDETYIAMTHVDWTRFIKATAGTVKCTVISDLPEYRAAFPVAAAGDRLAEPNGGSRSWARLDALDGAERDAVLMELVQAQVAEALGHSSTEALSPTKAFVELGFDSLAAVELRNRLVAAAGLTLPATLTYDHPTLLALRDHLRTAMFGADADQAESALAELDRLEEVLSAVTADDGIDEAAKNQVLRRVQKMAAALADQGGHSEQSQLIANADDNELFDFINRELGGPSQ</sequence>
<dbReference type="InterPro" id="IPR055123">
    <property type="entry name" value="SpnB-like_Rossmann"/>
</dbReference>
<dbReference type="SMART" id="SM01294">
    <property type="entry name" value="PKS_PP_betabranch"/>
    <property type="match status" value="4"/>
</dbReference>
<feature type="domain" description="PKS/mFAS DH" evidence="14">
    <location>
        <begin position="3708"/>
        <end position="3984"/>
    </location>
</feature>
<dbReference type="InterPro" id="IPR014043">
    <property type="entry name" value="Acyl_transferase_dom"/>
</dbReference>
<keyword evidence="16" id="KW-1185">Reference proteome</keyword>
<dbReference type="SUPFAM" id="SSF55048">
    <property type="entry name" value="Probable ACP-binding domain of malonyl-CoA ACP transacylase"/>
    <property type="match status" value="4"/>
</dbReference>
<dbReference type="Pfam" id="PF08990">
    <property type="entry name" value="Docking"/>
    <property type="match status" value="1"/>
</dbReference>
<dbReference type="InterPro" id="IPR014030">
    <property type="entry name" value="Ketoacyl_synth_N"/>
</dbReference>
<dbReference type="PROSITE" id="PS52019">
    <property type="entry name" value="PKS_MFAS_DH"/>
    <property type="match status" value="2"/>
</dbReference>
<dbReference type="EMBL" id="JAERRF010000007">
    <property type="protein sequence ID" value="MBL1097641.1"/>
    <property type="molecule type" value="Genomic_DNA"/>
</dbReference>
<feature type="region of interest" description="C-terminal hotdog fold" evidence="9">
    <location>
        <begin position="3846"/>
        <end position="3984"/>
    </location>
</feature>
<dbReference type="SMART" id="SM00827">
    <property type="entry name" value="PKS_AT"/>
    <property type="match status" value="4"/>
</dbReference>
<feature type="domain" description="Carrier" evidence="12">
    <location>
        <begin position="948"/>
        <end position="1023"/>
    </location>
</feature>
<comment type="pathway">
    <text evidence="2">Antibiotic biosynthesis.</text>
</comment>
<evidence type="ECO:0000259" key="14">
    <source>
        <dbReference type="PROSITE" id="PS52019"/>
    </source>
</evidence>
<evidence type="ECO:0000256" key="9">
    <source>
        <dbReference type="PROSITE-ProRule" id="PRU01363"/>
    </source>
</evidence>
<keyword evidence="5" id="KW-0808">Transferase</keyword>
<feature type="coiled-coil region" evidence="10">
    <location>
        <begin position="6"/>
        <end position="33"/>
    </location>
</feature>
<feature type="domain" description="Carrier" evidence="12">
    <location>
        <begin position="4439"/>
        <end position="4514"/>
    </location>
</feature>
<dbReference type="SMART" id="SM00822">
    <property type="entry name" value="PKS_KR"/>
    <property type="match status" value="3"/>
</dbReference>
<dbReference type="InterPro" id="IPR013968">
    <property type="entry name" value="PKS_KR"/>
</dbReference>
<dbReference type="Pfam" id="PF00109">
    <property type="entry name" value="ketoacyl-synt"/>
    <property type="match status" value="4"/>
</dbReference>
<dbReference type="InterPro" id="IPR049552">
    <property type="entry name" value="PKS_DH_N"/>
</dbReference>